<dbReference type="Gene3D" id="1.20.120.560">
    <property type="entry name" value="alix/aip1 in complex with the ypdl late domain"/>
    <property type="match status" value="1"/>
</dbReference>
<keyword evidence="4" id="KW-1185">Reference proteome</keyword>
<evidence type="ECO:0000313" key="4">
    <source>
        <dbReference type="Proteomes" id="UP000678393"/>
    </source>
</evidence>
<evidence type="ECO:0000256" key="1">
    <source>
        <dbReference type="SAM" id="MobiDB-lite"/>
    </source>
</evidence>
<dbReference type="Gene3D" id="1.20.140.50">
    <property type="entry name" value="alix/aip1 like domains"/>
    <property type="match status" value="1"/>
</dbReference>
<dbReference type="GO" id="GO:0005768">
    <property type="term" value="C:endosome"/>
    <property type="evidence" value="ECO:0007669"/>
    <property type="project" value="TreeGrafter"/>
</dbReference>
<dbReference type="Gene3D" id="1.25.40.280">
    <property type="entry name" value="alix/aip1 like domains"/>
    <property type="match status" value="1"/>
</dbReference>
<dbReference type="CDD" id="cd09240">
    <property type="entry name" value="BRO1_Alix"/>
    <property type="match status" value="1"/>
</dbReference>
<feature type="domain" description="BRO1" evidence="2">
    <location>
        <begin position="3"/>
        <end position="393"/>
    </location>
</feature>
<organism evidence="3 4">
    <name type="scientific">Candidula unifasciata</name>
    <dbReference type="NCBI Taxonomy" id="100452"/>
    <lineage>
        <taxon>Eukaryota</taxon>
        <taxon>Metazoa</taxon>
        <taxon>Spiralia</taxon>
        <taxon>Lophotrochozoa</taxon>
        <taxon>Mollusca</taxon>
        <taxon>Gastropoda</taxon>
        <taxon>Heterobranchia</taxon>
        <taxon>Euthyneura</taxon>
        <taxon>Panpulmonata</taxon>
        <taxon>Eupulmonata</taxon>
        <taxon>Stylommatophora</taxon>
        <taxon>Helicina</taxon>
        <taxon>Helicoidea</taxon>
        <taxon>Geomitridae</taxon>
        <taxon>Candidula</taxon>
    </lineage>
</organism>
<feature type="non-terminal residue" evidence="3">
    <location>
        <position position="1"/>
    </location>
</feature>
<dbReference type="PANTHER" id="PTHR23030">
    <property type="entry name" value="PCD6 INTERACTING PROTEIN-RELATED"/>
    <property type="match status" value="1"/>
</dbReference>
<name>A0A8S3ZD46_9EUPU</name>
<dbReference type="Pfam" id="PF13949">
    <property type="entry name" value="ALIX_LYPXL_bnd"/>
    <property type="match status" value="1"/>
</dbReference>
<comment type="caution">
    <text evidence="3">The sequence shown here is derived from an EMBL/GenBank/DDBJ whole genome shotgun (WGS) entry which is preliminary data.</text>
</comment>
<proteinExistence type="predicted"/>
<dbReference type="EMBL" id="CAJHNH020002155">
    <property type="protein sequence ID" value="CAG5125760.1"/>
    <property type="molecule type" value="Genomic_DNA"/>
</dbReference>
<reference evidence="3" key="1">
    <citation type="submission" date="2021-04" db="EMBL/GenBank/DDBJ databases">
        <authorList>
            <consortium name="Molecular Ecology Group"/>
        </authorList>
    </citation>
    <scope>NUCLEOTIDE SEQUENCE</scope>
</reference>
<dbReference type="InterPro" id="IPR025304">
    <property type="entry name" value="ALIX_V_dom"/>
</dbReference>
<dbReference type="GO" id="GO:0000281">
    <property type="term" value="P:mitotic cytokinesis"/>
    <property type="evidence" value="ECO:0007669"/>
    <property type="project" value="TreeGrafter"/>
</dbReference>
<feature type="region of interest" description="Disordered" evidence="1">
    <location>
        <begin position="716"/>
        <end position="769"/>
    </location>
</feature>
<dbReference type="AlphaFoldDB" id="A0A8S3ZD46"/>
<accession>A0A8S3ZD46</accession>
<dbReference type="SMART" id="SM01041">
    <property type="entry name" value="BRO1"/>
    <property type="match status" value="1"/>
</dbReference>
<evidence type="ECO:0000259" key="2">
    <source>
        <dbReference type="PROSITE" id="PS51180"/>
    </source>
</evidence>
<dbReference type="PANTHER" id="PTHR23030:SF39">
    <property type="entry name" value="PROGRAMMED CELL DEATH 6-INTERACTING PROTEIN"/>
    <property type="match status" value="1"/>
</dbReference>
<feature type="compositionally biased region" description="Low complexity" evidence="1">
    <location>
        <begin position="729"/>
        <end position="749"/>
    </location>
</feature>
<dbReference type="InterPro" id="IPR038499">
    <property type="entry name" value="BRO1_sf"/>
</dbReference>
<sequence>MASFVAVPLKKTYEVDLTKPLRTFIHNTFTQANVEDYNTALSEFNKLRAAMVAKSVDKHETALEVLYRYYDQLVAIENKLPIAENQIRVQFKWRDAFDEGSFLSGKRNLAIASAAYEKVCILFNIAALQSQVAAVQNHDSNDGLKLTVKLFQQACGIFGHLKDIVLSHVRQDPTPDINPDTLSALAALMLAQAQESIYRKATQDKMKEAMIAKLAYQTSELYSDAAKLMQLGSIRELWPKDWLPIVIMKQNAFHGLAELYQSIVCQQSKGYGEEIARLQHAKELLISSQNRGGAVFCFRQELSRVERALESALKDNNFIYHDKIPDLKTLQPIGKAVVAKPTPVSQPMSAKFTDLFDKIVPLPVHEALASFENRKSQIASLEIGRLRSATDLLNSVLASLNLPAALEDLSGERVPHSLLEKAQQIQELGGLAKLDQLMTDLPELLTRNREILDESIKTLDEEGRSDQQLREQFKERWTRTPSAGLTKPMREEAGKYRMILDTAVQADQMVKEKFNAHKSAISLLSKPKGELEAALPAASAVASLQKSSVVVRLRELLEQVNTIKAEREVIEVEVKDAKFDMSGTFLAALAAEGLINEESISVSELNKVYAPLREQVTDSLHRQDILLSQIQNANTEFCNAKTSSQNAAQRETLLKDLAAGFDMFMELKGNLEEGTKFYNDLTPLLVRLQTKINDFCFARKTEKEDLLVELQKSIANSPSQAPPVPPRYQGAAGQASNQSAAADTTASSTPPRPAPRAPPRPPPPAIPTAASAPRAVLVAKHSPVSAGGGGGGSAPRAVLVAKNIVLSLLGGGGGSAPRAVLVAKH</sequence>
<dbReference type="PROSITE" id="PS51180">
    <property type="entry name" value="BRO1"/>
    <property type="match status" value="1"/>
</dbReference>
<dbReference type="OrthoDB" id="2141925at2759"/>
<dbReference type="Proteomes" id="UP000678393">
    <property type="component" value="Unassembled WGS sequence"/>
</dbReference>
<evidence type="ECO:0000313" key="3">
    <source>
        <dbReference type="EMBL" id="CAG5125760.1"/>
    </source>
</evidence>
<protein>
    <recommendedName>
        <fullName evidence="2">BRO1 domain-containing protein</fullName>
    </recommendedName>
</protein>
<dbReference type="CDD" id="cd09235">
    <property type="entry name" value="V_Alix"/>
    <property type="match status" value="1"/>
</dbReference>
<dbReference type="InterPro" id="IPR004328">
    <property type="entry name" value="BRO1_dom"/>
</dbReference>
<dbReference type="FunFam" id="1.25.40.280:FF:000001">
    <property type="entry name" value="programmed cell death 6-interacting protein-like isoform X1"/>
    <property type="match status" value="1"/>
</dbReference>
<feature type="compositionally biased region" description="Pro residues" evidence="1">
    <location>
        <begin position="750"/>
        <end position="766"/>
    </location>
</feature>
<dbReference type="Pfam" id="PF03097">
    <property type="entry name" value="BRO1"/>
    <property type="match status" value="1"/>
</dbReference>
<gene>
    <name evidence="3" type="ORF">CUNI_LOCUS11318</name>
</gene>